<evidence type="ECO:0000313" key="1">
    <source>
        <dbReference type="EMBL" id="KKL73955.1"/>
    </source>
</evidence>
<name>A0A0F9GX65_9ZZZZ</name>
<gene>
    <name evidence="1" type="ORF">LCGC14_2069740</name>
</gene>
<organism evidence="1">
    <name type="scientific">marine sediment metagenome</name>
    <dbReference type="NCBI Taxonomy" id="412755"/>
    <lineage>
        <taxon>unclassified sequences</taxon>
        <taxon>metagenomes</taxon>
        <taxon>ecological metagenomes</taxon>
    </lineage>
</organism>
<sequence>MRKDIFLLAMLLVLSPSIVLAESGHGHMSEYVGQEKRAIKSLSASDIDDLQNGRG</sequence>
<dbReference type="EMBL" id="LAZR01024803">
    <property type="protein sequence ID" value="KKL73955.1"/>
    <property type="molecule type" value="Genomic_DNA"/>
</dbReference>
<accession>A0A0F9GX65</accession>
<reference evidence="1" key="1">
    <citation type="journal article" date="2015" name="Nature">
        <title>Complex archaea that bridge the gap between prokaryotes and eukaryotes.</title>
        <authorList>
            <person name="Spang A."/>
            <person name="Saw J.H."/>
            <person name="Jorgensen S.L."/>
            <person name="Zaremba-Niedzwiedzka K."/>
            <person name="Martijn J."/>
            <person name="Lind A.E."/>
            <person name="van Eijk R."/>
            <person name="Schleper C."/>
            <person name="Guy L."/>
            <person name="Ettema T.J."/>
        </authorList>
    </citation>
    <scope>NUCLEOTIDE SEQUENCE</scope>
</reference>
<proteinExistence type="predicted"/>
<protein>
    <submittedName>
        <fullName evidence="1">Uncharacterized protein</fullName>
    </submittedName>
</protein>
<feature type="non-terminal residue" evidence="1">
    <location>
        <position position="55"/>
    </location>
</feature>
<comment type="caution">
    <text evidence="1">The sequence shown here is derived from an EMBL/GenBank/DDBJ whole genome shotgun (WGS) entry which is preliminary data.</text>
</comment>
<dbReference type="AlphaFoldDB" id="A0A0F9GX65"/>